<name>A0ACB8UFQ2_9APHY</name>
<gene>
    <name evidence="1" type="ORF">BDY19DRAFT_408300</name>
</gene>
<dbReference type="Proteomes" id="UP001055072">
    <property type="component" value="Unassembled WGS sequence"/>
</dbReference>
<protein>
    <submittedName>
        <fullName evidence="1">Autophagy-related protein 27</fullName>
    </submittedName>
</protein>
<comment type="caution">
    <text evidence="1">The sequence shown here is derived from an EMBL/GenBank/DDBJ whole genome shotgun (WGS) entry which is preliminary data.</text>
</comment>
<organism evidence="1 2">
    <name type="scientific">Irpex rosettiformis</name>
    <dbReference type="NCBI Taxonomy" id="378272"/>
    <lineage>
        <taxon>Eukaryota</taxon>
        <taxon>Fungi</taxon>
        <taxon>Dikarya</taxon>
        <taxon>Basidiomycota</taxon>
        <taxon>Agaricomycotina</taxon>
        <taxon>Agaricomycetes</taxon>
        <taxon>Polyporales</taxon>
        <taxon>Irpicaceae</taxon>
        <taxon>Irpex</taxon>
    </lineage>
</organism>
<sequence length="295" mass="32535">MILRYSLSVPRYLTLCVVLLFTAQQTSAQDIFDCHMTIGDKKFDLTTLGGEHTVSRERNTPPTKFKDSVTFNLCEDLKKVDGVSDKEQCPSETRACLTKTNLKENESDRITAVIQLARPDLESLKYEALPSPRKGVSLSWKGPSYPDPITSEDTPQSFNLNLYCDTETSQPNFKSYDGKELWIEWQAPAGCAMGDAPPEEPPSSDPGSGNGGSGSSSSMGSGIGYFFLLLVLAFGAYFGLGAYYNYSTYGATGLDLIPHRDFWREVPYMLRDVVSHLCSAVRPRHTSSRGGYIAV</sequence>
<reference evidence="1" key="1">
    <citation type="journal article" date="2021" name="Environ. Microbiol.">
        <title>Gene family expansions and transcriptome signatures uncover fungal adaptations to wood decay.</title>
        <authorList>
            <person name="Hage H."/>
            <person name="Miyauchi S."/>
            <person name="Viragh M."/>
            <person name="Drula E."/>
            <person name="Min B."/>
            <person name="Chaduli D."/>
            <person name="Navarro D."/>
            <person name="Favel A."/>
            <person name="Norest M."/>
            <person name="Lesage-Meessen L."/>
            <person name="Balint B."/>
            <person name="Merenyi Z."/>
            <person name="de Eugenio L."/>
            <person name="Morin E."/>
            <person name="Martinez A.T."/>
            <person name="Baldrian P."/>
            <person name="Stursova M."/>
            <person name="Martinez M.J."/>
            <person name="Novotny C."/>
            <person name="Magnuson J.K."/>
            <person name="Spatafora J.W."/>
            <person name="Maurice S."/>
            <person name="Pangilinan J."/>
            <person name="Andreopoulos W."/>
            <person name="LaButti K."/>
            <person name="Hundley H."/>
            <person name="Na H."/>
            <person name="Kuo A."/>
            <person name="Barry K."/>
            <person name="Lipzen A."/>
            <person name="Henrissat B."/>
            <person name="Riley R."/>
            <person name="Ahrendt S."/>
            <person name="Nagy L.G."/>
            <person name="Grigoriev I.V."/>
            <person name="Martin F."/>
            <person name="Rosso M.N."/>
        </authorList>
    </citation>
    <scope>NUCLEOTIDE SEQUENCE</scope>
    <source>
        <strain evidence="1">CBS 384.51</strain>
    </source>
</reference>
<proteinExistence type="predicted"/>
<evidence type="ECO:0000313" key="2">
    <source>
        <dbReference type="Proteomes" id="UP001055072"/>
    </source>
</evidence>
<accession>A0ACB8UFQ2</accession>
<evidence type="ECO:0000313" key="1">
    <source>
        <dbReference type="EMBL" id="KAI0093105.1"/>
    </source>
</evidence>
<keyword evidence="2" id="KW-1185">Reference proteome</keyword>
<dbReference type="EMBL" id="MU274902">
    <property type="protein sequence ID" value="KAI0093105.1"/>
    <property type="molecule type" value="Genomic_DNA"/>
</dbReference>